<evidence type="ECO:0000313" key="4">
    <source>
        <dbReference type="Proteomes" id="UP000585905"/>
    </source>
</evidence>
<gene>
    <name evidence="3" type="ORF">FHX53_002207</name>
</gene>
<dbReference type="Proteomes" id="UP000585905">
    <property type="component" value="Unassembled WGS sequence"/>
</dbReference>
<keyword evidence="3" id="KW-0560">Oxidoreductase</keyword>
<feature type="domain" description="Amine oxidase" evidence="2">
    <location>
        <begin position="11"/>
        <end position="253"/>
    </location>
</feature>
<dbReference type="InterPro" id="IPR002937">
    <property type="entry name" value="Amino_oxidase"/>
</dbReference>
<comment type="caution">
    <text evidence="3">The sequence shown here is derived from an EMBL/GenBank/DDBJ whole genome shotgun (WGS) entry which is preliminary data.</text>
</comment>
<sequence length="456" mass="46753">MRETLVVGAGIAGLVVARELVLQGHRVRVLEAEANAGGQLLRKSIAGIPLDAGAEAFATRGGTVRAYLERLGIADRVVASLDAPAWLHARTGTTVPLPAVSLLGIPSAPLAEDVVAVVGRTAAWRGMTDALLPGPVGAKSATLGELVRRRMGDGILERLVAPVVEGIHSKHPDELPVSVAPGLVHHLLRENSLARAVARLRTDAPAGSLVAGLDGGMGMLVDTLLAELDRYGVPIEYGVRVAEVHADRVVLAVDPGASPAGADADELEGDVREGLVVVAAPGLVTPADGRSATRTATHLMTLVIEAGTDAARALAENPRGTGVLVARGTDVTARALTHVSAKWAWVREAAAGREVVRLSYESAPSADSARRDAELLLGVSIPEAAVVAAEATTWLRAGRFEAAPGIPITGEQVSGTGLASVIDHAHRLAEIIGPPASEAAADSSTDPAASTERTAS</sequence>
<dbReference type="RefSeq" id="WP_182491385.1">
    <property type="nucleotide sequence ID" value="NZ_BAAAOV010000006.1"/>
</dbReference>
<dbReference type="Gene3D" id="3.50.50.60">
    <property type="entry name" value="FAD/NAD(P)-binding domain"/>
    <property type="match status" value="1"/>
</dbReference>
<evidence type="ECO:0000313" key="3">
    <source>
        <dbReference type="EMBL" id="MBA8848597.1"/>
    </source>
</evidence>
<keyword evidence="4" id="KW-1185">Reference proteome</keyword>
<protein>
    <submittedName>
        <fullName evidence="3">Oxygen-dependent protoporphyrinogen oxidase</fullName>
        <ecNumber evidence="3">1.3.3.4</ecNumber>
    </submittedName>
</protein>
<dbReference type="Gene3D" id="1.10.3110.10">
    <property type="entry name" value="protoporphyrinogen ix oxidase, domain 3"/>
    <property type="match status" value="1"/>
</dbReference>
<evidence type="ECO:0000256" key="1">
    <source>
        <dbReference type="SAM" id="MobiDB-lite"/>
    </source>
</evidence>
<name>A0A839EAU5_9MICO</name>
<dbReference type="Pfam" id="PF01593">
    <property type="entry name" value="Amino_oxidase"/>
    <property type="match status" value="1"/>
</dbReference>
<dbReference type="InterPro" id="IPR036188">
    <property type="entry name" value="FAD/NAD-bd_sf"/>
</dbReference>
<organism evidence="3 4">
    <name type="scientific">Microcella alkalica</name>
    <dbReference type="NCBI Taxonomy" id="355930"/>
    <lineage>
        <taxon>Bacteria</taxon>
        <taxon>Bacillati</taxon>
        <taxon>Actinomycetota</taxon>
        <taxon>Actinomycetes</taxon>
        <taxon>Micrococcales</taxon>
        <taxon>Microbacteriaceae</taxon>
        <taxon>Microcella</taxon>
    </lineage>
</organism>
<dbReference type="InterPro" id="IPR050464">
    <property type="entry name" value="Zeta_carotene_desat/Oxidored"/>
</dbReference>
<dbReference type="AlphaFoldDB" id="A0A839EAU5"/>
<feature type="compositionally biased region" description="Low complexity" evidence="1">
    <location>
        <begin position="435"/>
        <end position="456"/>
    </location>
</feature>
<dbReference type="EC" id="1.3.3.4" evidence="3"/>
<accession>A0A839EAU5</accession>
<dbReference type="Gene3D" id="3.90.660.20">
    <property type="entry name" value="Protoporphyrinogen oxidase, mitochondrial, domain 2"/>
    <property type="match status" value="1"/>
</dbReference>
<feature type="region of interest" description="Disordered" evidence="1">
    <location>
        <begin position="433"/>
        <end position="456"/>
    </location>
</feature>
<dbReference type="SUPFAM" id="SSF51905">
    <property type="entry name" value="FAD/NAD(P)-binding domain"/>
    <property type="match status" value="1"/>
</dbReference>
<dbReference type="GO" id="GO:0004729">
    <property type="term" value="F:oxygen-dependent protoporphyrinogen oxidase activity"/>
    <property type="evidence" value="ECO:0007669"/>
    <property type="project" value="UniProtKB-EC"/>
</dbReference>
<dbReference type="EMBL" id="JACGWX010000006">
    <property type="protein sequence ID" value="MBA8848597.1"/>
    <property type="molecule type" value="Genomic_DNA"/>
</dbReference>
<reference evidence="3 4" key="1">
    <citation type="submission" date="2020-07" db="EMBL/GenBank/DDBJ databases">
        <title>Sequencing the genomes of 1000 actinobacteria strains.</title>
        <authorList>
            <person name="Klenk H.-P."/>
        </authorList>
    </citation>
    <scope>NUCLEOTIDE SEQUENCE [LARGE SCALE GENOMIC DNA]</scope>
    <source>
        <strain evidence="3 4">DSM 19663</strain>
    </source>
</reference>
<dbReference type="PANTHER" id="PTHR42923">
    <property type="entry name" value="PROTOPORPHYRINOGEN OXIDASE"/>
    <property type="match status" value="1"/>
</dbReference>
<proteinExistence type="predicted"/>
<evidence type="ECO:0000259" key="2">
    <source>
        <dbReference type="Pfam" id="PF01593"/>
    </source>
</evidence>